<evidence type="ECO:0000313" key="2">
    <source>
        <dbReference type="Proteomes" id="UP000765509"/>
    </source>
</evidence>
<dbReference type="Proteomes" id="UP000765509">
    <property type="component" value="Unassembled WGS sequence"/>
</dbReference>
<dbReference type="EMBL" id="AVOT02028233">
    <property type="protein sequence ID" value="MBW0520656.1"/>
    <property type="molecule type" value="Genomic_DNA"/>
</dbReference>
<evidence type="ECO:0000313" key="1">
    <source>
        <dbReference type="EMBL" id="MBW0520656.1"/>
    </source>
</evidence>
<proteinExistence type="predicted"/>
<accession>A0A9Q3EKT9</accession>
<gene>
    <name evidence="1" type="ORF">O181_060371</name>
</gene>
<organism evidence="1 2">
    <name type="scientific">Austropuccinia psidii MF-1</name>
    <dbReference type="NCBI Taxonomy" id="1389203"/>
    <lineage>
        <taxon>Eukaryota</taxon>
        <taxon>Fungi</taxon>
        <taxon>Dikarya</taxon>
        <taxon>Basidiomycota</taxon>
        <taxon>Pucciniomycotina</taxon>
        <taxon>Pucciniomycetes</taxon>
        <taxon>Pucciniales</taxon>
        <taxon>Sphaerophragmiaceae</taxon>
        <taxon>Austropuccinia</taxon>
    </lineage>
</organism>
<protein>
    <submittedName>
        <fullName evidence="1">Uncharacterized protein</fullName>
    </submittedName>
</protein>
<comment type="caution">
    <text evidence="1">The sequence shown here is derived from an EMBL/GenBank/DDBJ whole genome shotgun (WGS) entry which is preliminary data.</text>
</comment>
<dbReference type="AlphaFoldDB" id="A0A9Q3EKT9"/>
<name>A0A9Q3EKT9_9BASI</name>
<reference evidence="1" key="1">
    <citation type="submission" date="2021-03" db="EMBL/GenBank/DDBJ databases">
        <title>Draft genome sequence of rust myrtle Austropuccinia psidii MF-1, a brazilian biotype.</title>
        <authorList>
            <person name="Quecine M.C."/>
            <person name="Pachon D.M.R."/>
            <person name="Bonatelli M.L."/>
            <person name="Correr F.H."/>
            <person name="Franceschini L.M."/>
            <person name="Leite T.F."/>
            <person name="Margarido G.R.A."/>
            <person name="Almeida C.A."/>
            <person name="Ferrarezi J.A."/>
            <person name="Labate C.A."/>
        </authorList>
    </citation>
    <scope>NUCLEOTIDE SEQUENCE</scope>
    <source>
        <strain evidence="1">MF-1</strain>
    </source>
</reference>
<sequence length="94" mass="10286">MASSAPGSVRQRNWLGGPLPFYGPIQAFQSFQSIHTRPSQPNPHKIIAFHVRSSFGDFLAPIPILGTHPVCSLNKLAKNSLHLTLSCLRPSNRA</sequence>
<keyword evidence="2" id="KW-1185">Reference proteome</keyword>